<dbReference type="Gene3D" id="3.40.190.10">
    <property type="entry name" value="Periplasmic binding protein-like II"/>
    <property type="match status" value="2"/>
</dbReference>
<dbReference type="CDD" id="cd13697">
    <property type="entry name" value="PBP2_ArtJ_like"/>
    <property type="match status" value="1"/>
</dbReference>
<gene>
    <name evidence="4" type="ORF">AWB69_03054</name>
</gene>
<sequence>MKSQILLSRLLAVGLAACSLLGSFSASARTLDEIIASKKIVFGINPNLPPLGTYDAKNNIDGFDVSIAKKIADSLGVKLEIVPVGSNDRVPFLMTDKIDAVMGGMTRNADRLKVIDFTDPVNTEVLGVLTTQATSYTDWTQLNDPAVRLVQVRGTTPIQLIQEKLPKAQLLILDNYPDAVRAIAQGRADALIDVLDFMLSYTKNYPTKWRVVDAPIEVDYDCIGVQKGNTALTQRLNKEVDALQKNGFVAASWKKWFGSAMLHDPTAGPAPVAAAQ</sequence>
<name>A0A158GPD9_9BURK</name>
<proteinExistence type="predicted"/>
<evidence type="ECO:0000256" key="2">
    <source>
        <dbReference type="SAM" id="SignalP"/>
    </source>
</evidence>
<dbReference type="SUPFAM" id="SSF53850">
    <property type="entry name" value="Periplasmic binding protein-like II"/>
    <property type="match status" value="1"/>
</dbReference>
<evidence type="ECO:0000313" key="4">
    <source>
        <dbReference type="EMBL" id="SAL33727.1"/>
    </source>
</evidence>
<dbReference type="Pfam" id="PF00497">
    <property type="entry name" value="SBP_bac_3"/>
    <property type="match status" value="1"/>
</dbReference>
<evidence type="ECO:0000256" key="1">
    <source>
        <dbReference type="ARBA" id="ARBA00022729"/>
    </source>
</evidence>
<dbReference type="Proteomes" id="UP000054683">
    <property type="component" value="Unassembled WGS sequence"/>
</dbReference>
<dbReference type="OrthoDB" id="8578319at2"/>
<dbReference type="RefSeq" id="WP_062085881.1">
    <property type="nucleotide sequence ID" value="NZ_FCOK02000017.1"/>
</dbReference>
<protein>
    <submittedName>
        <fullName evidence="4">Extracellular solute-binding protein</fullName>
    </submittedName>
</protein>
<dbReference type="InterPro" id="IPR001638">
    <property type="entry name" value="Solute-binding_3/MltF_N"/>
</dbReference>
<dbReference type="PANTHER" id="PTHR35936:SF17">
    <property type="entry name" value="ARGININE-BINDING EXTRACELLULAR PROTEIN ARTP"/>
    <property type="match status" value="1"/>
</dbReference>
<dbReference type="SMART" id="SM00062">
    <property type="entry name" value="PBPb"/>
    <property type="match status" value="1"/>
</dbReference>
<organism evidence="4 5">
    <name type="scientific">Caballeronia udeis</name>
    <dbReference type="NCBI Taxonomy" id="1232866"/>
    <lineage>
        <taxon>Bacteria</taxon>
        <taxon>Pseudomonadati</taxon>
        <taxon>Pseudomonadota</taxon>
        <taxon>Betaproteobacteria</taxon>
        <taxon>Burkholderiales</taxon>
        <taxon>Burkholderiaceae</taxon>
        <taxon>Caballeronia</taxon>
    </lineage>
</organism>
<feature type="signal peptide" evidence="2">
    <location>
        <begin position="1"/>
        <end position="28"/>
    </location>
</feature>
<feature type="domain" description="Solute-binding protein family 3/N-terminal" evidence="3">
    <location>
        <begin position="39"/>
        <end position="260"/>
    </location>
</feature>
<accession>A0A158GPD9</accession>
<dbReference type="AlphaFoldDB" id="A0A158GPD9"/>
<dbReference type="PANTHER" id="PTHR35936">
    <property type="entry name" value="MEMBRANE-BOUND LYTIC MUREIN TRANSGLYCOSYLASE F"/>
    <property type="match status" value="1"/>
</dbReference>
<feature type="chain" id="PRO_5008501678" evidence="2">
    <location>
        <begin position="29"/>
        <end position="276"/>
    </location>
</feature>
<evidence type="ECO:0000313" key="5">
    <source>
        <dbReference type="Proteomes" id="UP000054683"/>
    </source>
</evidence>
<reference evidence="4 5" key="1">
    <citation type="submission" date="2016-01" db="EMBL/GenBank/DDBJ databases">
        <authorList>
            <person name="Oliw E.H."/>
        </authorList>
    </citation>
    <scope>NUCLEOTIDE SEQUENCE [LARGE SCALE GENOMIC DNA]</scope>
    <source>
        <strain evidence="4">LMG 27134</strain>
    </source>
</reference>
<evidence type="ECO:0000259" key="3">
    <source>
        <dbReference type="SMART" id="SM00062"/>
    </source>
</evidence>
<dbReference type="EMBL" id="FCOK02000017">
    <property type="protein sequence ID" value="SAL33727.1"/>
    <property type="molecule type" value="Genomic_DNA"/>
</dbReference>
<keyword evidence="1 2" id="KW-0732">Signal</keyword>